<evidence type="ECO:0000256" key="4">
    <source>
        <dbReference type="ARBA" id="ARBA00022859"/>
    </source>
</evidence>
<feature type="signal peptide" evidence="7">
    <location>
        <begin position="1"/>
        <end position="28"/>
    </location>
</feature>
<dbReference type="InterPro" id="IPR031756">
    <property type="entry name" value="BGBP_N"/>
</dbReference>
<dbReference type="PANTHER" id="PTHR45987">
    <property type="entry name" value="39S RIBOSOMAL PROTEIN L12"/>
    <property type="match status" value="1"/>
</dbReference>
<evidence type="ECO:0000256" key="7">
    <source>
        <dbReference type="SAM" id="SignalP"/>
    </source>
</evidence>
<protein>
    <submittedName>
        <fullName evidence="10">Uncharacterized protein</fullName>
    </submittedName>
</protein>
<dbReference type="InterPro" id="IPR000757">
    <property type="entry name" value="Beta-glucanase-like"/>
</dbReference>
<dbReference type="Gene3D" id="3.30.1390.10">
    <property type="match status" value="1"/>
</dbReference>
<comment type="similarity">
    <text evidence="1">Belongs to the bacterial ribosomal protein bL12 family.</text>
</comment>
<dbReference type="Proteomes" id="UP001059596">
    <property type="component" value="Unassembled WGS sequence"/>
</dbReference>
<proteinExistence type="inferred from homology"/>
<dbReference type="InterPro" id="IPR014719">
    <property type="entry name" value="Ribosomal_bL12_C/ClpS-like"/>
</dbReference>
<dbReference type="Pfam" id="PF16320">
    <property type="entry name" value="Ribosomal_L12_N"/>
    <property type="match status" value="1"/>
</dbReference>
<evidence type="ECO:0000256" key="6">
    <source>
        <dbReference type="ARBA" id="ARBA00023274"/>
    </source>
</evidence>
<dbReference type="HAMAP" id="MF_00368">
    <property type="entry name" value="Ribosomal_bL12"/>
    <property type="match status" value="1"/>
</dbReference>
<dbReference type="SUPFAM" id="SSF49899">
    <property type="entry name" value="Concanavalin A-like lectins/glucanases"/>
    <property type="match status" value="1"/>
</dbReference>
<dbReference type="Gene3D" id="2.60.120.200">
    <property type="match status" value="1"/>
</dbReference>
<dbReference type="InterPro" id="IPR036235">
    <property type="entry name" value="Ribosomal_bL12_oligo_N_sf"/>
</dbReference>
<accession>A0A9P9YPA1</accession>
<dbReference type="InterPro" id="IPR043030">
    <property type="entry name" value="BGBP_N_sf"/>
</dbReference>
<dbReference type="GO" id="GO:0045087">
    <property type="term" value="P:innate immune response"/>
    <property type="evidence" value="ECO:0007669"/>
    <property type="project" value="UniProtKB-KW"/>
</dbReference>
<evidence type="ECO:0000256" key="3">
    <source>
        <dbReference type="ARBA" id="ARBA00022588"/>
    </source>
</evidence>
<feature type="domain" description="GH16" evidence="8">
    <location>
        <begin position="109"/>
        <end position="433"/>
    </location>
</feature>
<dbReference type="EMBL" id="JAMKOV010000004">
    <property type="protein sequence ID" value="KAI8040393.1"/>
    <property type="molecule type" value="Genomic_DNA"/>
</dbReference>
<evidence type="ECO:0000256" key="5">
    <source>
        <dbReference type="ARBA" id="ARBA00022980"/>
    </source>
</evidence>
<dbReference type="AlphaFoldDB" id="A0A9P9YPA1"/>
<keyword evidence="7" id="KW-0732">Signal</keyword>
<dbReference type="Gene3D" id="2.60.40.2140">
    <property type="entry name" value="Beta-1,3-glucan-recognition protein, N-terminal domain"/>
    <property type="match status" value="2"/>
</dbReference>
<dbReference type="Pfam" id="PF00722">
    <property type="entry name" value="Glyco_hydro_16"/>
    <property type="match status" value="1"/>
</dbReference>
<evidence type="ECO:0000256" key="1">
    <source>
        <dbReference type="ARBA" id="ARBA00007197"/>
    </source>
</evidence>
<dbReference type="Pfam" id="PF00542">
    <property type="entry name" value="Ribosomal_L12"/>
    <property type="match status" value="1"/>
</dbReference>
<dbReference type="GO" id="GO:0004553">
    <property type="term" value="F:hydrolase activity, hydrolyzing O-glycosyl compounds"/>
    <property type="evidence" value="ECO:0007669"/>
    <property type="project" value="InterPro"/>
</dbReference>
<gene>
    <name evidence="10" type="ORF">M5D96_006333</name>
</gene>
<feature type="domain" description="CBM39" evidence="9">
    <location>
        <begin position="29"/>
        <end position="125"/>
    </location>
</feature>
<dbReference type="FunFam" id="3.30.1390.10:FF:000001">
    <property type="entry name" value="50S ribosomal protein L7/L12"/>
    <property type="match status" value="1"/>
</dbReference>
<dbReference type="PROSITE" id="PS51762">
    <property type="entry name" value="GH16_2"/>
    <property type="match status" value="1"/>
</dbReference>
<dbReference type="SUPFAM" id="SSF54736">
    <property type="entry name" value="ClpS-like"/>
    <property type="match status" value="1"/>
</dbReference>
<evidence type="ECO:0000259" key="9">
    <source>
        <dbReference type="PROSITE" id="PS51969"/>
    </source>
</evidence>
<organism evidence="10 11">
    <name type="scientific">Drosophila gunungcola</name>
    <name type="common">fruit fly</name>
    <dbReference type="NCBI Taxonomy" id="103775"/>
    <lineage>
        <taxon>Eukaryota</taxon>
        <taxon>Metazoa</taxon>
        <taxon>Ecdysozoa</taxon>
        <taxon>Arthropoda</taxon>
        <taxon>Hexapoda</taxon>
        <taxon>Insecta</taxon>
        <taxon>Pterygota</taxon>
        <taxon>Neoptera</taxon>
        <taxon>Endopterygota</taxon>
        <taxon>Diptera</taxon>
        <taxon>Brachycera</taxon>
        <taxon>Muscomorpha</taxon>
        <taxon>Ephydroidea</taxon>
        <taxon>Drosophilidae</taxon>
        <taxon>Drosophila</taxon>
        <taxon>Sophophora</taxon>
    </lineage>
</organism>
<comment type="caution">
    <text evidence="10">The sequence shown here is derived from an EMBL/GenBank/DDBJ whole genome shotgun (WGS) entry which is preliminary data.</text>
</comment>
<dbReference type="InterPro" id="IPR008932">
    <property type="entry name" value="Ribosomal_bL12_oligo"/>
</dbReference>
<evidence type="ECO:0000313" key="11">
    <source>
        <dbReference type="Proteomes" id="UP001059596"/>
    </source>
</evidence>
<dbReference type="GO" id="GO:0003729">
    <property type="term" value="F:mRNA binding"/>
    <property type="evidence" value="ECO:0007669"/>
    <property type="project" value="TreeGrafter"/>
</dbReference>
<dbReference type="GO" id="GO:0005762">
    <property type="term" value="C:mitochondrial large ribosomal subunit"/>
    <property type="evidence" value="ECO:0007669"/>
    <property type="project" value="TreeGrafter"/>
</dbReference>
<keyword evidence="3" id="KW-0399">Innate immunity</keyword>
<dbReference type="GO" id="GO:0006412">
    <property type="term" value="P:translation"/>
    <property type="evidence" value="ECO:0007669"/>
    <property type="project" value="InterPro"/>
</dbReference>
<keyword evidence="5" id="KW-0689">Ribosomal protein</keyword>
<evidence type="ECO:0000259" key="8">
    <source>
        <dbReference type="PROSITE" id="PS51762"/>
    </source>
</evidence>
<dbReference type="GO" id="GO:0003735">
    <property type="term" value="F:structural constituent of ribosome"/>
    <property type="evidence" value="ECO:0007669"/>
    <property type="project" value="InterPro"/>
</dbReference>
<comment type="similarity">
    <text evidence="2">Belongs to the insect beta-1,3-glucan binding protein family.</text>
</comment>
<dbReference type="Pfam" id="PF15886">
    <property type="entry name" value="CBM39"/>
    <property type="match status" value="1"/>
</dbReference>
<dbReference type="Gene3D" id="1.20.5.710">
    <property type="entry name" value="Single helix bin"/>
    <property type="match status" value="1"/>
</dbReference>
<keyword evidence="6" id="KW-0687">Ribonucleoprotein</keyword>
<name>A0A9P9YPA1_9MUSC</name>
<dbReference type="SUPFAM" id="SSF48300">
    <property type="entry name" value="Ribosomal protein L7/12, oligomerisation (N-terminal) domain"/>
    <property type="match status" value="1"/>
</dbReference>
<keyword evidence="4" id="KW-0391">Immunity</keyword>
<dbReference type="InterPro" id="IPR013320">
    <property type="entry name" value="ConA-like_dom_sf"/>
</dbReference>
<dbReference type="GO" id="GO:0005975">
    <property type="term" value="P:carbohydrate metabolic process"/>
    <property type="evidence" value="ECO:0007669"/>
    <property type="project" value="InterPro"/>
</dbReference>
<evidence type="ECO:0000313" key="10">
    <source>
        <dbReference type="EMBL" id="KAI8040393.1"/>
    </source>
</evidence>
<sequence length="596" mass="66203">MADASRFAAWSCCLHLLLLLLLNVGIRGYEVTKARIEVFYPKGFEVSIPDEEGISLFAFHGKLNEEMEDRTTALKPGDTLYYWTYVIYNGLGYREDDGSYVVNAYSSNNTSANTPRPPVVPVVTTPWSPSADPDIDIRVNGAPTRCAGQLVFVDEFNAAKLDPGKWKAERRFSGQPDYEFNVYVDDAPDTLCLTNGHHFHKGSDASLDLGEKCTGVANTHDCVRNGRTMNDGLPPMVTAQFSSKDFSFKYGRVEVRAKMPRAQYGVDDYRSGQLRIAYTRPNGANLDLYAAAVLFADEPLRSVKNCLKPGTGDNSEDWSDSFHNYTLEWTPRELRWLVDGKECETTAAGKRLPQSQKLEEGSGLAPFDQEFYLTFGLSVGGFNEYQHVVKPWNERAPQAQKAFWKDVKKNRDHWLDEGHMKIDYISRQVQLHRMYSAAAPAVAVSGADKLVPPAPEGVAKPPNPKLDSIVNNIAALNLLEVAELSTLLKQKLNLPETAFAPQFAAGPARAASAEDEEEAAPKQVQTSFKVKLVKFDEKQKVALIKEVKNLLEGMNLVQAKKFVESAPTIVKEDIPKEEAEKLKEALAKAGAIIEIE</sequence>
<feature type="chain" id="PRO_5040284972" evidence="7">
    <location>
        <begin position="29"/>
        <end position="596"/>
    </location>
</feature>
<dbReference type="PANTHER" id="PTHR45987:SF4">
    <property type="entry name" value="LARGE RIBOSOMAL SUBUNIT PROTEIN BL12M"/>
    <property type="match status" value="1"/>
</dbReference>
<dbReference type="PROSITE" id="PS51969">
    <property type="entry name" value="CBM39"/>
    <property type="match status" value="1"/>
</dbReference>
<keyword evidence="11" id="KW-1185">Reference proteome</keyword>
<dbReference type="GO" id="GO:0030246">
    <property type="term" value="F:carbohydrate binding"/>
    <property type="evidence" value="ECO:0007669"/>
    <property type="project" value="InterPro"/>
</dbReference>
<dbReference type="InterPro" id="IPR013823">
    <property type="entry name" value="Ribosomal_bL12_C"/>
</dbReference>
<dbReference type="InterPro" id="IPR000206">
    <property type="entry name" value="Ribosomal_bL12"/>
</dbReference>
<evidence type="ECO:0000256" key="2">
    <source>
        <dbReference type="ARBA" id="ARBA00008781"/>
    </source>
</evidence>
<reference evidence="10" key="1">
    <citation type="journal article" date="2023" name="Genome Biol. Evol.">
        <title>Long-read-based Genome Assembly of Drosophila gunungcola Reveals Fewer Chemosensory Genes in Flower-breeding Species.</title>
        <authorList>
            <person name="Negi A."/>
            <person name="Liao B.Y."/>
            <person name="Yeh S.D."/>
        </authorList>
    </citation>
    <scope>NUCLEOTIDE SEQUENCE</scope>
    <source>
        <strain evidence="10">Sukarami</strain>
    </source>
</reference>